<dbReference type="EC" id="6.3.2.2" evidence="1"/>
<dbReference type="PANTHER" id="PTHR34378">
    <property type="entry name" value="GLUTAMATE--CYSTEINE LIGASE, CHLOROPLASTIC"/>
    <property type="match status" value="1"/>
</dbReference>
<comment type="caution">
    <text evidence="6">The sequence shown here is derived from an EMBL/GenBank/DDBJ whole genome shotgun (WGS) entry which is preliminary data.</text>
</comment>
<evidence type="ECO:0000256" key="2">
    <source>
        <dbReference type="ARBA" id="ARBA00022598"/>
    </source>
</evidence>
<keyword evidence="3" id="KW-0547">Nucleotide-binding</keyword>
<dbReference type="Proteomes" id="UP000555407">
    <property type="component" value="Unassembled WGS sequence"/>
</dbReference>
<dbReference type="Gene3D" id="3.30.590.20">
    <property type="match status" value="1"/>
</dbReference>
<keyword evidence="7" id="KW-1185">Reference proteome</keyword>
<dbReference type="InterPro" id="IPR035434">
    <property type="entry name" value="GCL_bact_plant"/>
</dbReference>
<dbReference type="EMBL" id="JAASRO010000001">
    <property type="protein sequence ID" value="NIK62148.1"/>
    <property type="molecule type" value="Genomic_DNA"/>
</dbReference>
<evidence type="ECO:0000256" key="1">
    <source>
        <dbReference type="ARBA" id="ARBA00012220"/>
    </source>
</evidence>
<accession>A0A7X6A5N9</accession>
<reference evidence="6 7" key="1">
    <citation type="submission" date="2020-03" db="EMBL/GenBank/DDBJ databases">
        <title>Sequencing the genomes of 1000 actinobacteria strains.</title>
        <authorList>
            <person name="Klenk H.-P."/>
        </authorList>
    </citation>
    <scope>NUCLEOTIDE SEQUENCE [LARGE SCALE GENOMIC DNA]</scope>
    <source>
        <strain evidence="6 7">DSM 45490</strain>
    </source>
</reference>
<comment type="catalytic activity">
    <reaction evidence="5">
        <text>L-cysteine + L-glutamate + ATP = gamma-L-glutamyl-L-cysteine + ADP + phosphate + H(+)</text>
        <dbReference type="Rhea" id="RHEA:13285"/>
        <dbReference type="ChEBI" id="CHEBI:15378"/>
        <dbReference type="ChEBI" id="CHEBI:29985"/>
        <dbReference type="ChEBI" id="CHEBI:30616"/>
        <dbReference type="ChEBI" id="CHEBI:35235"/>
        <dbReference type="ChEBI" id="CHEBI:43474"/>
        <dbReference type="ChEBI" id="CHEBI:58173"/>
        <dbReference type="ChEBI" id="CHEBI:456216"/>
        <dbReference type="EC" id="6.3.2.2"/>
    </reaction>
</comment>
<dbReference type="GO" id="GO:0004357">
    <property type="term" value="F:glutamate-cysteine ligase activity"/>
    <property type="evidence" value="ECO:0007669"/>
    <property type="project" value="UniProtKB-EC"/>
</dbReference>
<dbReference type="AlphaFoldDB" id="A0A7X6A5N9"/>
<sequence>MDPRKLRPIVAGLFARGRRRTVRVAIEQEYVVSAADGGVVPIEEVRQAAAGSLAAPYLTFEPGGQVELSLPPSLEPLHDLRVLTADLRRRLSGITLQPIPVDPRKEVPLQLTSARYVAMQRHFDRIGPAGRRMMRRTASTQVCLDWWPGRAGLEQWRVLNLAGPFLAARFNRSDRLATWLAVDPARTAFDERLLRDDDPVASYTAFAAGATAFLDGPAGHVSTLFPPVRPRGTYLEVRFLDALQPEAAEQAVAVLRELMYDDVRRRKALRELPCTAGLWRAAADGVLEQEPAA</sequence>
<keyword evidence="4" id="KW-0067">ATP-binding</keyword>
<protein>
    <recommendedName>
        <fullName evidence="1">glutamate--cysteine ligase</fullName>
        <ecNumber evidence="1">6.3.2.2</ecNumber>
    </recommendedName>
</protein>
<dbReference type="InterPro" id="IPR014746">
    <property type="entry name" value="Gln_synth/guanido_kin_cat_dom"/>
</dbReference>
<organism evidence="6 7">
    <name type="scientific">Kribbella shirazensis</name>
    <dbReference type="NCBI Taxonomy" id="1105143"/>
    <lineage>
        <taxon>Bacteria</taxon>
        <taxon>Bacillati</taxon>
        <taxon>Actinomycetota</taxon>
        <taxon>Actinomycetes</taxon>
        <taxon>Propionibacteriales</taxon>
        <taxon>Kribbellaceae</taxon>
        <taxon>Kribbella</taxon>
    </lineage>
</organism>
<evidence type="ECO:0000313" key="7">
    <source>
        <dbReference type="Proteomes" id="UP000555407"/>
    </source>
</evidence>
<dbReference type="Pfam" id="PF04107">
    <property type="entry name" value="GCS2"/>
    <property type="match status" value="1"/>
</dbReference>
<keyword evidence="2 6" id="KW-0436">Ligase</keyword>
<evidence type="ECO:0000256" key="5">
    <source>
        <dbReference type="ARBA" id="ARBA00048819"/>
    </source>
</evidence>
<dbReference type="SUPFAM" id="SSF55931">
    <property type="entry name" value="Glutamine synthetase/guanido kinase"/>
    <property type="match status" value="1"/>
</dbReference>
<gene>
    <name evidence="6" type="ORF">BJY22_007865</name>
</gene>
<evidence type="ECO:0000256" key="4">
    <source>
        <dbReference type="ARBA" id="ARBA00022840"/>
    </source>
</evidence>
<dbReference type="RefSeq" id="WP_167217112.1">
    <property type="nucleotide sequence ID" value="NZ_JAASRO010000001.1"/>
</dbReference>
<dbReference type="InterPro" id="IPR006336">
    <property type="entry name" value="GCS2"/>
</dbReference>
<dbReference type="PANTHER" id="PTHR34378:SF1">
    <property type="entry name" value="GLUTAMATE--CYSTEINE LIGASE, CHLOROPLASTIC"/>
    <property type="match status" value="1"/>
</dbReference>
<name>A0A7X6A5N9_9ACTN</name>
<dbReference type="GO" id="GO:0006750">
    <property type="term" value="P:glutathione biosynthetic process"/>
    <property type="evidence" value="ECO:0007669"/>
    <property type="project" value="InterPro"/>
</dbReference>
<proteinExistence type="predicted"/>
<evidence type="ECO:0000313" key="6">
    <source>
        <dbReference type="EMBL" id="NIK62148.1"/>
    </source>
</evidence>
<dbReference type="GO" id="GO:0005524">
    <property type="term" value="F:ATP binding"/>
    <property type="evidence" value="ECO:0007669"/>
    <property type="project" value="UniProtKB-KW"/>
</dbReference>
<evidence type="ECO:0000256" key="3">
    <source>
        <dbReference type="ARBA" id="ARBA00022741"/>
    </source>
</evidence>